<name>A0ABX2T6G9_9PROT</name>
<accession>A0ABX2T6G9</accession>
<dbReference type="RefSeq" id="WP_180280008.1">
    <property type="nucleotide sequence ID" value="NZ_JABFDB010000001.1"/>
</dbReference>
<gene>
    <name evidence="2" type="ORF">HND93_00860</name>
</gene>
<protein>
    <submittedName>
        <fullName evidence="2">Uncharacterized protein</fullName>
    </submittedName>
</protein>
<keyword evidence="3" id="KW-1185">Reference proteome</keyword>
<evidence type="ECO:0000313" key="3">
    <source>
        <dbReference type="Proteomes" id="UP000584642"/>
    </source>
</evidence>
<proteinExistence type="predicted"/>
<dbReference type="EMBL" id="JABFDB010000001">
    <property type="protein sequence ID" value="NYZ18245.1"/>
    <property type="molecule type" value="Genomic_DNA"/>
</dbReference>
<reference evidence="2 3" key="1">
    <citation type="submission" date="2020-05" db="EMBL/GenBank/DDBJ databases">
        <title>Azospirillum oleiclasticum sp. nov, a nitrogen-fixing and heavy crude oil-emulsifying bacterium isolated from the crude oil of Yumen Oilfield.</title>
        <authorList>
            <person name="Wu D."/>
            <person name="Cai M."/>
            <person name="Zhang X."/>
        </authorList>
    </citation>
    <scope>NUCLEOTIDE SEQUENCE [LARGE SCALE GENOMIC DNA]</scope>
    <source>
        <strain evidence="2 3">ROY-1-1-2</strain>
    </source>
</reference>
<organism evidence="2 3">
    <name type="scientific">Azospirillum oleiclasticum</name>
    <dbReference type="NCBI Taxonomy" id="2735135"/>
    <lineage>
        <taxon>Bacteria</taxon>
        <taxon>Pseudomonadati</taxon>
        <taxon>Pseudomonadota</taxon>
        <taxon>Alphaproteobacteria</taxon>
        <taxon>Rhodospirillales</taxon>
        <taxon>Azospirillaceae</taxon>
        <taxon>Azospirillum</taxon>
    </lineage>
</organism>
<evidence type="ECO:0000256" key="1">
    <source>
        <dbReference type="SAM" id="MobiDB-lite"/>
    </source>
</evidence>
<dbReference type="Proteomes" id="UP000584642">
    <property type="component" value="Unassembled WGS sequence"/>
</dbReference>
<feature type="region of interest" description="Disordered" evidence="1">
    <location>
        <begin position="153"/>
        <end position="179"/>
    </location>
</feature>
<evidence type="ECO:0000313" key="2">
    <source>
        <dbReference type="EMBL" id="NYZ18245.1"/>
    </source>
</evidence>
<comment type="caution">
    <text evidence="2">The sequence shown here is derived from an EMBL/GenBank/DDBJ whole genome shotgun (WGS) entry which is preliminary data.</text>
</comment>
<feature type="compositionally biased region" description="Basic and acidic residues" evidence="1">
    <location>
        <begin position="153"/>
        <end position="163"/>
    </location>
</feature>
<sequence>MDFGLLAIPAMAFAGLFGYSVMAGPEIIVEPIRVPHAVETQGFTSEVVSRRVVDEIATAIRRQSEAVRDMEVEKHPLEKDIDAVGHRFDVSWLVGMTRYSLGLVPHYFTGEMVMEGNEVELRLRAFLADHQRALIVTRGPVHNLGPMIQEAGREAARRMDPAARPDAPAAVASTDDEGG</sequence>